<evidence type="ECO:0000256" key="12">
    <source>
        <dbReference type="ARBA" id="ARBA00023002"/>
    </source>
</evidence>
<feature type="domain" description="4Fe-4S ferredoxin-type" evidence="20">
    <location>
        <begin position="554"/>
        <end position="583"/>
    </location>
</feature>
<evidence type="ECO:0000313" key="22">
    <source>
        <dbReference type="Proteomes" id="UP001219567"/>
    </source>
</evidence>
<keyword evidence="15 19" id="KW-0830">Ubiquinone</keyword>
<keyword evidence="11 19" id="KW-0249">Electron transport</keyword>
<evidence type="ECO:0000256" key="7">
    <source>
        <dbReference type="ARBA" id="ARBA00022723"/>
    </source>
</evidence>
<evidence type="ECO:0000256" key="16">
    <source>
        <dbReference type="ARBA" id="ARBA00023128"/>
    </source>
</evidence>
<evidence type="ECO:0000256" key="19">
    <source>
        <dbReference type="RuleBase" id="RU366068"/>
    </source>
</evidence>
<dbReference type="Pfam" id="PF13450">
    <property type="entry name" value="NAD_binding_8"/>
    <property type="match status" value="1"/>
</dbReference>
<evidence type="ECO:0000256" key="5">
    <source>
        <dbReference type="ARBA" id="ARBA00022448"/>
    </source>
</evidence>
<dbReference type="GO" id="GO:0051539">
    <property type="term" value="F:4 iron, 4 sulfur cluster binding"/>
    <property type="evidence" value="ECO:0007669"/>
    <property type="project" value="UniProtKB-UniRule"/>
</dbReference>
<keyword evidence="8" id="KW-0999">Mitochondrion inner membrane</keyword>
<evidence type="ECO:0000256" key="13">
    <source>
        <dbReference type="ARBA" id="ARBA00023004"/>
    </source>
</evidence>
<evidence type="ECO:0000256" key="15">
    <source>
        <dbReference type="ARBA" id="ARBA00023075"/>
    </source>
</evidence>
<keyword evidence="7 19" id="KW-0479">Metal-binding</keyword>
<dbReference type="FunFam" id="3.30.70.20:FF:000015">
    <property type="entry name" value="Electron transfer flavoprotein-ubiquinone oxidoreductase"/>
    <property type="match status" value="1"/>
</dbReference>
<evidence type="ECO:0000259" key="20">
    <source>
        <dbReference type="PROSITE" id="PS51379"/>
    </source>
</evidence>
<dbReference type="InterPro" id="IPR017896">
    <property type="entry name" value="4Fe4S_Fe-S-bd"/>
</dbReference>
<comment type="cofactor">
    <cofactor evidence="1 19">
        <name>FAD</name>
        <dbReference type="ChEBI" id="CHEBI:57692"/>
    </cofactor>
</comment>
<keyword evidence="13 19" id="KW-0408">Iron</keyword>
<keyword evidence="5 19" id="KW-0813">Transport</keyword>
<keyword evidence="16" id="KW-0496">Mitochondrion</keyword>
<evidence type="ECO:0000313" key="21">
    <source>
        <dbReference type="EMBL" id="WFD00709.1"/>
    </source>
</evidence>
<evidence type="ECO:0000256" key="14">
    <source>
        <dbReference type="ARBA" id="ARBA00023014"/>
    </source>
</evidence>
<reference evidence="21 22" key="1">
    <citation type="submission" date="2023-03" db="EMBL/GenBank/DDBJ databases">
        <title>Mating type loci evolution in Malassezia.</title>
        <authorList>
            <person name="Coelho M.A."/>
        </authorList>
    </citation>
    <scope>NUCLEOTIDE SEQUENCE [LARGE SCALE GENOMIC DNA]</scope>
    <source>
        <strain evidence="21 22">CBS 9725</strain>
    </source>
</reference>
<dbReference type="PANTHER" id="PTHR10617:SF107">
    <property type="entry name" value="ELECTRON TRANSFER FLAVOPROTEIN-UBIQUINONE OXIDOREDUCTASE, MITOCHONDRIAL"/>
    <property type="match status" value="1"/>
</dbReference>
<evidence type="ECO:0000256" key="6">
    <source>
        <dbReference type="ARBA" id="ARBA00022630"/>
    </source>
</evidence>
<evidence type="ECO:0000256" key="4">
    <source>
        <dbReference type="ARBA" id="ARBA00006796"/>
    </source>
</evidence>
<dbReference type="AlphaFoldDB" id="A0AAJ6CJF3"/>
<evidence type="ECO:0000256" key="8">
    <source>
        <dbReference type="ARBA" id="ARBA00022792"/>
    </source>
</evidence>
<dbReference type="Gene3D" id="3.30.9.90">
    <property type="match status" value="1"/>
</dbReference>
<comment type="cofactor">
    <cofactor evidence="19">
        <name>[4Fe-4S] cluster</name>
        <dbReference type="ChEBI" id="CHEBI:49883"/>
    </cofactor>
    <text evidence="19">Binds 1 [4Fe-4S] cluster.</text>
</comment>
<comment type="catalytic activity">
    <reaction evidence="18 19">
        <text>a ubiquinone + reduced [electron-transfer flavoprotein] = a ubiquinol + oxidized [electron-transfer flavoprotein] + H(+)</text>
        <dbReference type="Rhea" id="RHEA:24052"/>
        <dbReference type="Rhea" id="RHEA-COMP:9565"/>
        <dbReference type="Rhea" id="RHEA-COMP:9566"/>
        <dbReference type="Rhea" id="RHEA-COMP:10685"/>
        <dbReference type="Rhea" id="RHEA-COMP:10686"/>
        <dbReference type="ChEBI" id="CHEBI:15378"/>
        <dbReference type="ChEBI" id="CHEBI:16389"/>
        <dbReference type="ChEBI" id="CHEBI:17976"/>
        <dbReference type="ChEBI" id="CHEBI:57692"/>
        <dbReference type="ChEBI" id="CHEBI:58307"/>
        <dbReference type="EC" id="1.5.5.1"/>
    </reaction>
</comment>
<name>A0AAJ6CJF3_9BASI</name>
<evidence type="ECO:0000256" key="3">
    <source>
        <dbReference type="ARBA" id="ARBA00004273"/>
    </source>
</evidence>
<evidence type="ECO:0000256" key="9">
    <source>
        <dbReference type="ARBA" id="ARBA00022827"/>
    </source>
</evidence>
<dbReference type="EMBL" id="CP119947">
    <property type="protein sequence ID" value="WFD00709.1"/>
    <property type="molecule type" value="Genomic_DNA"/>
</dbReference>
<keyword evidence="14 19" id="KW-0411">Iron-sulfur</keyword>
<dbReference type="EC" id="1.5.5.1" evidence="19"/>
<dbReference type="InterPro" id="IPR007859">
    <property type="entry name" value="ETF-QO/FixX_C"/>
</dbReference>
<dbReference type="GO" id="GO:0005743">
    <property type="term" value="C:mitochondrial inner membrane"/>
    <property type="evidence" value="ECO:0007669"/>
    <property type="project" value="UniProtKB-SubCell"/>
</dbReference>
<protein>
    <recommendedName>
        <fullName evidence="19">Electron transfer flavoprotein-ubiquinone oxidoreductase</fullName>
        <shortName evidence="19">ETF-QO</shortName>
        <ecNumber evidence="19">1.5.5.1</ecNumber>
    </recommendedName>
</protein>
<dbReference type="SUPFAM" id="SSF54862">
    <property type="entry name" value="4Fe-4S ferredoxins"/>
    <property type="match status" value="1"/>
</dbReference>
<evidence type="ECO:0000256" key="11">
    <source>
        <dbReference type="ARBA" id="ARBA00022982"/>
    </source>
</evidence>
<dbReference type="Gene3D" id="3.30.70.20">
    <property type="match status" value="1"/>
</dbReference>
<dbReference type="Pfam" id="PF05187">
    <property type="entry name" value="Fer4_ETF_QO"/>
    <property type="match status" value="1"/>
</dbReference>
<dbReference type="InterPro" id="IPR049398">
    <property type="entry name" value="ETF-QO/FixC_UQ-bd"/>
</dbReference>
<comment type="subcellular location">
    <subcellularLocation>
        <location evidence="3">Mitochondrion inner membrane</location>
    </subcellularLocation>
</comment>
<keyword evidence="17" id="KW-0472">Membrane</keyword>
<dbReference type="PANTHER" id="PTHR10617">
    <property type="entry name" value="ELECTRON TRANSFER FLAVOPROTEIN-UBIQUINONE OXIDOREDUCTASE"/>
    <property type="match status" value="1"/>
</dbReference>
<evidence type="ECO:0000256" key="2">
    <source>
        <dbReference type="ARBA" id="ARBA00002819"/>
    </source>
</evidence>
<dbReference type="InterPro" id="IPR036188">
    <property type="entry name" value="FAD/NAD-bd_sf"/>
</dbReference>
<dbReference type="Proteomes" id="UP001219567">
    <property type="component" value="Chromosome 5"/>
</dbReference>
<dbReference type="GO" id="GO:0004174">
    <property type="term" value="F:electron-transferring-flavoprotein dehydrogenase activity"/>
    <property type="evidence" value="ECO:0007669"/>
    <property type="project" value="UniProtKB-UniRule"/>
</dbReference>
<dbReference type="Gene3D" id="3.50.50.60">
    <property type="entry name" value="FAD/NAD(P)-binding domain"/>
    <property type="match status" value="1"/>
</dbReference>
<dbReference type="InterPro" id="IPR040156">
    <property type="entry name" value="ETF-QO"/>
</dbReference>
<comment type="function">
    <text evidence="2 19">Accepts electrons from ETF and reduces ubiquinone.</text>
</comment>
<dbReference type="SUPFAM" id="SSF54373">
    <property type="entry name" value="FAD-linked reductases, C-terminal domain"/>
    <property type="match status" value="1"/>
</dbReference>
<evidence type="ECO:0000256" key="18">
    <source>
        <dbReference type="ARBA" id="ARBA00052682"/>
    </source>
</evidence>
<dbReference type="SUPFAM" id="SSF51905">
    <property type="entry name" value="FAD/NAD(P)-binding domain"/>
    <property type="match status" value="1"/>
</dbReference>
<dbReference type="Pfam" id="PF21162">
    <property type="entry name" value="ETFQO_UQ-bd"/>
    <property type="match status" value="1"/>
</dbReference>
<evidence type="ECO:0000256" key="17">
    <source>
        <dbReference type="ARBA" id="ARBA00023136"/>
    </source>
</evidence>
<keyword evidence="10" id="KW-0809">Transit peptide</keyword>
<keyword evidence="22" id="KW-1185">Reference proteome</keyword>
<organism evidence="21 22">
    <name type="scientific">Malassezia yamatoensis</name>
    <dbReference type="NCBI Taxonomy" id="253288"/>
    <lineage>
        <taxon>Eukaryota</taxon>
        <taxon>Fungi</taxon>
        <taxon>Dikarya</taxon>
        <taxon>Basidiomycota</taxon>
        <taxon>Ustilaginomycotina</taxon>
        <taxon>Malasseziomycetes</taxon>
        <taxon>Malasseziales</taxon>
        <taxon>Malasseziaceae</taxon>
        <taxon>Malassezia</taxon>
    </lineage>
</organism>
<dbReference type="GO" id="GO:0046872">
    <property type="term" value="F:metal ion binding"/>
    <property type="evidence" value="ECO:0007669"/>
    <property type="project" value="UniProtKB-KW"/>
</dbReference>
<comment type="similarity">
    <text evidence="4">Belongs to the ETF-QO/FixC family.</text>
</comment>
<proteinExistence type="inferred from homology"/>
<keyword evidence="12 19" id="KW-0560">Oxidoreductase</keyword>
<accession>A0AAJ6CJF3</accession>
<evidence type="ECO:0000256" key="1">
    <source>
        <dbReference type="ARBA" id="ARBA00001974"/>
    </source>
</evidence>
<evidence type="ECO:0000256" key="10">
    <source>
        <dbReference type="ARBA" id="ARBA00022946"/>
    </source>
</evidence>
<keyword evidence="9 19" id="KW-0274">FAD</keyword>
<gene>
    <name evidence="21" type="ORF">MYAM1_003461</name>
</gene>
<sequence>MPTFAQFHTARVLREEAQEQEEAMPEEDERVVDEVDVLIVGGGPAGLSAAIKMKQLAEAKGEEIRVVVLEKGAEVGNHILSGAVIEPRALDELIPDWKEKGAPLNQEATEDHMVFLTESGSMPMPHPPQMSNDGNYIVSLSRVTAWLGEQAEEAGVEIYPGFAGAQILWDHAEDGTKRGIKGIVTNEIGVGKDRKPKDNYEQGMEFRAPITLIAEGAHGSLSQQLIRDLKLREAVDADPQTYGLGVKEVWRVKPENHKPGYVSHSMGFPLSLDTYGGTWMYHMEDNMVSIGLVVGLDYENPYLSPYQEFQRMKHHPYFANVLEGGECLAYGARALNEGGYQSIPKVHFPGGALLGCSAGFLNVPKIKGTHNAMKSGMLAAEAAFEALSKRDEENLYTPIDLPDYKKLLDESWVMPELYEVRNLRPSFHGPLGFWGGLMYSGLDSMIFKGRTPWTFHHAKPDHEYTKPAAECKPIQYPKPDGQLSFDILTSVSRTGTNHAEDQPVHLVVNDGDYKGHVERNVGTFDGPLGRVCPAAVYEYVPKDDANGQEDALGKKFVINAQNCIHCKTCSIKTPDQSITWTVPEGGGGPKYSLT</sequence>
<dbReference type="PROSITE" id="PS51379">
    <property type="entry name" value="4FE4S_FER_2"/>
    <property type="match status" value="1"/>
</dbReference>
<keyword evidence="6 19" id="KW-0285">Flavoprotein</keyword>